<sequence>MRALFLHSRRTTFTWWPSEQFQLMDFDVQTDGERIVLAEIDEHCIGIISVLPQLPC</sequence>
<dbReference type="RefSeq" id="WP_158020242.1">
    <property type="nucleotide sequence ID" value="NZ_CP132921.1"/>
</dbReference>
<evidence type="ECO:0000313" key="1">
    <source>
        <dbReference type="EMBL" id="WMW03938.1"/>
    </source>
</evidence>
<keyword evidence="2" id="KW-1185">Reference proteome</keyword>
<gene>
    <name evidence="1" type="ORF">RAH46_16540</name>
</gene>
<organism evidence="1 2">
    <name type="scientific">Pseudomonas entomophila</name>
    <dbReference type="NCBI Taxonomy" id="312306"/>
    <lineage>
        <taxon>Bacteria</taxon>
        <taxon>Pseudomonadati</taxon>
        <taxon>Pseudomonadota</taxon>
        <taxon>Gammaproteobacteria</taxon>
        <taxon>Pseudomonadales</taxon>
        <taxon>Pseudomonadaceae</taxon>
        <taxon>Pseudomonas</taxon>
    </lineage>
</organism>
<dbReference type="GeneID" id="51821210"/>
<reference evidence="1 2" key="1">
    <citation type="submission" date="2023-08" db="EMBL/GenBank/DDBJ databases">
        <title>Complete Genome Sequence of Pseudomonas entomophila TVIN A01.</title>
        <authorList>
            <person name="Shelke T."/>
            <person name="Mahar N.S."/>
            <person name="Gupta I."/>
            <person name="Gupta V."/>
        </authorList>
    </citation>
    <scope>NUCLEOTIDE SEQUENCE [LARGE SCALE GENOMIC DNA]</scope>
    <source>
        <strain evidence="1 2">TVIN-A01</strain>
    </source>
</reference>
<name>A0ABY9QIS9_9PSED</name>
<protein>
    <submittedName>
        <fullName evidence="1">Uncharacterized protein</fullName>
    </submittedName>
</protein>
<accession>A0ABY9QIS9</accession>
<dbReference type="EMBL" id="CP132921">
    <property type="protein sequence ID" value="WMW03938.1"/>
    <property type="molecule type" value="Genomic_DNA"/>
</dbReference>
<dbReference type="Proteomes" id="UP001183127">
    <property type="component" value="Chromosome"/>
</dbReference>
<proteinExistence type="predicted"/>
<evidence type="ECO:0000313" key="2">
    <source>
        <dbReference type="Proteomes" id="UP001183127"/>
    </source>
</evidence>